<name>A0A4D9ER47_9SAUR</name>
<reference evidence="1 2" key="1">
    <citation type="submission" date="2019-04" db="EMBL/GenBank/DDBJ databases">
        <title>Draft genome of the big-headed turtle Platysternon megacephalum.</title>
        <authorList>
            <person name="Gong S."/>
        </authorList>
    </citation>
    <scope>NUCLEOTIDE SEQUENCE [LARGE SCALE GENOMIC DNA]</scope>
    <source>
        <strain evidence="1">DO16091913</strain>
        <tissue evidence="1">Muscle</tissue>
    </source>
</reference>
<evidence type="ECO:0000313" key="1">
    <source>
        <dbReference type="EMBL" id="TFK09622.1"/>
    </source>
</evidence>
<accession>A0A4D9ER47</accession>
<sequence>MNANVIAPPKMPKAYTPCIRVLPSSNTINAVTSLILASVLYKILSVIMAALQSMQKNGPKHSNLSLVPWDMVQFGGSSPPQTQAGSSVSFAPHTPYFSAFPFTPPLKILCVHFMCFQFLPPLQFRGSF</sequence>
<organism evidence="1 2">
    <name type="scientific">Platysternon megacephalum</name>
    <name type="common">big-headed turtle</name>
    <dbReference type="NCBI Taxonomy" id="55544"/>
    <lineage>
        <taxon>Eukaryota</taxon>
        <taxon>Metazoa</taxon>
        <taxon>Chordata</taxon>
        <taxon>Craniata</taxon>
        <taxon>Vertebrata</taxon>
        <taxon>Euteleostomi</taxon>
        <taxon>Archelosauria</taxon>
        <taxon>Testudinata</taxon>
        <taxon>Testudines</taxon>
        <taxon>Cryptodira</taxon>
        <taxon>Durocryptodira</taxon>
        <taxon>Testudinoidea</taxon>
        <taxon>Platysternidae</taxon>
        <taxon>Platysternon</taxon>
    </lineage>
</organism>
<dbReference type="AlphaFoldDB" id="A0A4D9ER47"/>
<gene>
    <name evidence="1" type="ORF">DR999_PMT07430</name>
</gene>
<keyword evidence="2" id="KW-1185">Reference proteome</keyword>
<dbReference type="Proteomes" id="UP000297703">
    <property type="component" value="Unassembled WGS sequence"/>
</dbReference>
<reference evidence="1 2" key="2">
    <citation type="submission" date="2019-04" db="EMBL/GenBank/DDBJ databases">
        <title>The genome sequence of big-headed turtle.</title>
        <authorList>
            <person name="Gong S."/>
        </authorList>
    </citation>
    <scope>NUCLEOTIDE SEQUENCE [LARGE SCALE GENOMIC DNA]</scope>
    <source>
        <strain evidence="1">DO16091913</strain>
        <tissue evidence="1">Muscle</tissue>
    </source>
</reference>
<protein>
    <submittedName>
        <fullName evidence="1">Polycystic kidney disease protein 1-like 2</fullName>
    </submittedName>
</protein>
<proteinExistence type="predicted"/>
<dbReference type="EMBL" id="QXTE01000051">
    <property type="protein sequence ID" value="TFK09622.1"/>
    <property type="molecule type" value="Genomic_DNA"/>
</dbReference>
<evidence type="ECO:0000313" key="2">
    <source>
        <dbReference type="Proteomes" id="UP000297703"/>
    </source>
</evidence>
<comment type="caution">
    <text evidence="1">The sequence shown here is derived from an EMBL/GenBank/DDBJ whole genome shotgun (WGS) entry which is preliminary data.</text>
</comment>